<evidence type="ECO:0000256" key="1">
    <source>
        <dbReference type="SAM" id="MobiDB-lite"/>
    </source>
</evidence>
<feature type="region of interest" description="Disordered" evidence="1">
    <location>
        <begin position="112"/>
        <end position="218"/>
    </location>
</feature>
<feature type="compositionally biased region" description="Pro residues" evidence="1">
    <location>
        <begin position="190"/>
        <end position="214"/>
    </location>
</feature>
<gene>
    <name evidence="2" type="ORF">ACFORO_12240</name>
</gene>
<evidence type="ECO:0000313" key="3">
    <source>
        <dbReference type="Proteomes" id="UP001595764"/>
    </source>
</evidence>
<proteinExistence type="predicted"/>
<dbReference type="RefSeq" id="WP_377870035.1">
    <property type="nucleotide sequence ID" value="NZ_JBHMAY010000017.1"/>
</dbReference>
<accession>A0ABV7QG41</accession>
<feature type="compositionally biased region" description="Low complexity" evidence="1">
    <location>
        <begin position="139"/>
        <end position="152"/>
    </location>
</feature>
<reference evidence="3" key="1">
    <citation type="journal article" date="2019" name="Int. J. Syst. Evol. Microbiol.">
        <title>The Global Catalogue of Microorganisms (GCM) 10K type strain sequencing project: providing services to taxonomists for standard genome sequencing and annotation.</title>
        <authorList>
            <consortium name="The Broad Institute Genomics Platform"/>
            <consortium name="The Broad Institute Genome Sequencing Center for Infectious Disease"/>
            <person name="Wu L."/>
            <person name="Ma J."/>
        </authorList>
    </citation>
    <scope>NUCLEOTIDE SEQUENCE [LARGE SCALE GENOMIC DNA]</scope>
    <source>
        <strain evidence="3">CGMCC 4.7682</strain>
    </source>
</reference>
<organism evidence="2 3">
    <name type="scientific">Amycolatopsis halotolerans</name>
    <dbReference type="NCBI Taxonomy" id="330083"/>
    <lineage>
        <taxon>Bacteria</taxon>
        <taxon>Bacillati</taxon>
        <taxon>Actinomycetota</taxon>
        <taxon>Actinomycetes</taxon>
        <taxon>Pseudonocardiales</taxon>
        <taxon>Pseudonocardiaceae</taxon>
        <taxon>Amycolatopsis</taxon>
    </lineage>
</organism>
<protein>
    <submittedName>
        <fullName evidence="2">Uncharacterized protein</fullName>
    </submittedName>
</protein>
<feature type="compositionally biased region" description="Pro residues" evidence="1">
    <location>
        <begin position="119"/>
        <end position="138"/>
    </location>
</feature>
<sequence length="231" mass="23203">MIFLLLAATALLAVIAAVMIHNALALRRLHRRLDARARLEQLSRAPDDDGGGRRATEPVLRVIKGGATLVVGAAAVTIAWTREHPAAAFVALAGAVATTAFVAASSPFGAGPDTGSPMAAPPEPPPALTVTPSQPPPATTSVPAPAALPSTTMSAQPPRAATPSAANSDRATGEPPPALVVTRTTTAQPHPAPPGTSPPQPTATTPAPKPPAPAPCGIDVNLRPIINLCVL</sequence>
<dbReference type="EMBL" id="JBHRWI010000016">
    <property type="protein sequence ID" value="MFC3510936.1"/>
    <property type="molecule type" value="Genomic_DNA"/>
</dbReference>
<dbReference type="Proteomes" id="UP001595764">
    <property type="component" value="Unassembled WGS sequence"/>
</dbReference>
<name>A0ABV7QG41_9PSEU</name>
<keyword evidence="3" id="KW-1185">Reference proteome</keyword>
<evidence type="ECO:0000313" key="2">
    <source>
        <dbReference type="EMBL" id="MFC3510936.1"/>
    </source>
</evidence>
<comment type="caution">
    <text evidence="2">The sequence shown here is derived from an EMBL/GenBank/DDBJ whole genome shotgun (WGS) entry which is preliminary data.</text>
</comment>